<dbReference type="GO" id="GO:0046930">
    <property type="term" value="C:pore complex"/>
    <property type="evidence" value="ECO:0007669"/>
    <property type="project" value="UniProtKB-KW"/>
</dbReference>
<evidence type="ECO:0000256" key="2">
    <source>
        <dbReference type="ARBA" id="ARBA00009450"/>
    </source>
</evidence>
<dbReference type="Gene3D" id="3.10.560.10">
    <property type="entry name" value="Outer membrane lipoprotein wza domain like"/>
    <property type="match status" value="2"/>
</dbReference>
<gene>
    <name evidence="17" type="ORF">So717_37720</name>
</gene>
<evidence type="ECO:0000256" key="12">
    <source>
        <dbReference type="ARBA" id="ARBA00023139"/>
    </source>
</evidence>
<evidence type="ECO:0000256" key="7">
    <source>
        <dbReference type="ARBA" id="ARBA00022729"/>
    </source>
</evidence>
<keyword evidence="10" id="KW-0626">Porin</keyword>
<comment type="caution">
    <text evidence="17">The sequence shown here is derived from an EMBL/GenBank/DDBJ whole genome shotgun (WGS) entry which is preliminary data.</text>
</comment>
<evidence type="ECO:0000313" key="18">
    <source>
        <dbReference type="Proteomes" id="UP000436522"/>
    </source>
</evidence>
<keyword evidence="12" id="KW-0564">Palmitate</keyword>
<keyword evidence="14" id="KW-0449">Lipoprotein</keyword>
<keyword evidence="18" id="KW-1185">Reference proteome</keyword>
<comment type="similarity">
    <text evidence="2">Belongs to the BexD/CtrA/VexA family.</text>
</comment>
<keyword evidence="7" id="KW-0732">Signal</keyword>
<evidence type="ECO:0000256" key="3">
    <source>
        <dbReference type="ARBA" id="ARBA00022448"/>
    </source>
</evidence>
<dbReference type="Proteomes" id="UP000436522">
    <property type="component" value="Unassembled WGS sequence"/>
</dbReference>
<evidence type="ECO:0000256" key="9">
    <source>
        <dbReference type="ARBA" id="ARBA00023065"/>
    </source>
</evidence>
<evidence type="ECO:0000256" key="4">
    <source>
        <dbReference type="ARBA" id="ARBA00022452"/>
    </source>
</evidence>
<keyword evidence="3" id="KW-0813">Transport</keyword>
<dbReference type="InterPro" id="IPR054765">
    <property type="entry name" value="SLBB_dom"/>
</dbReference>
<keyword evidence="9" id="KW-0406">Ion transport</keyword>
<evidence type="ECO:0000256" key="5">
    <source>
        <dbReference type="ARBA" id="ARBA00022597"/>
    </source>
</evidence>
<keyword evidence="8" id="KW-0625">Polysaccharide transport</keyword>
<keyword evidence="13" id="KW-0998">Cell outer membrane</keyword>
<evidence type="ECO:0000256" key="10">
    <source>
        <dbReference type="ARBA" id="ARBA00023114"/>
    </source>
</evidence>
<feature type="domain" description="SLBB" evidence="16">
    <location>
        <begin position="254"/>
        <end position="346"/>
    </location>
</feature>
<feature type="domain" description="Polysaccharide export protein N-terminal" evidence="15">
    <location>
        <begin position="82"/>
        <end position="161"/>
    </location>
</feature>
<evidence type="ECO:0000313" key="17">
    <source>
        <dbReference type="EMBL" id="GFE52019.1"/>
    </source>
</evidence>
<dbReference type="PANTHER" id="PTHR33619:SF3">
    <property type="entry name" value="POLYSACCHARIDE EXPORT PROTEIN GFCE-RELATED"/>
    <property type="match status" value="1"/>
</dbReference>
<evidence type="ECO:0000256" key="6">
    <source>
        <dbReference type="ARBA" id="ARBA00022692"/>
    </source>
</evidence>
<dbReference type="GO" id="GO:0015288">
    <property type="term" value="F:porin activity"/>
    <property type="evidence" value="ECO:0007669"/>
    <property type="project" value="UniProtKB-KW"/>
</dbReference>
<dbReference type="Gene3D" id="3.30.1950.10">
    <property type="entry name" value="wza like domain"/>
    <property type="match status" value="1"/>
</dbReference>
<proteinExistence type="inferred from homology"/>
<reference evidence="17 18" key="1">
    <citation type="submission" date="2019-12" db="EMBL/GenBank/DDBJ databases">
        <title>Roseobacter cerasinus sp. nov., isolated from seawater around aquaculture.</title>
        <authorList>
            <person name="Muramatsu S."/>
            <person name="Takabe Y."/>
            <person name="Mori K."/>
            <person name="Takaichi S."/>
            <person name="Hanada S."/>
        </authorList>
    </citation>
    <scope>NUCLEOTIDE SEQUENCE [LARGE SCALE GENOMIC DNA]</scope>
    <source>
        <strain evidence="17 18">AI77</strain>
    </source>
</reference>
<dbReference type="PANTHER" id="PTHR33619">
    <property type="entry name" value="POLYSACCHARIDE EXPORT PROTEIN GFCE-RELATED"/>
    <property type="match status" value="1"/>
</dbReference>
<accession>A0A640VVG8</accession>
<keyword evidence="4" id="KW-1134">Transmembrane beta strand</keyword>
<name>A0A640VVG8_9RHOB</name>
<dbReference type="Pfam" id="PF02563">
    <property type="entry name" value="Poly_export"/>
    <property type="match status" value="1"/>
</dbReference>
<dbReference type="Pfam" id="PF22461">
    <property type="entry name" value="SLBB_2"/>
    <property type="match status" value="1"/>
</dbReference>
<evidence type="ECO:0000259" key="15">
    <source>
        <dbReference type="Pfam" id="PF02563"/>
    </source>
</evidence>
<dbReference type="GO" id="GO:0015159">
    <property type="term" value="F:polysaccharide transmembrane transporter activity"/>
    <property type="evidence" value="ECO:0007669"/>
    <property type="project" value="InterPro"/>
</dbReference>
<keyword evidence="11" id="KW-0472">Membrane</keyword>
<dbReference type="InterPro" id="IPR003715">
    <property type="entry name" value="Poly_export_N"/>
</dbReference>
<comment type="subcellular location">
    <subcellularLocation>
        <location evidence="1">Cell outer membrane</location>
        <topology evidence="1">Multi-pass membrane protein</topology>
    </subcellularLocation>
</comment>
<evidence type="ECO:0000256" key="14">
    <source>
        <dbReference type="ARBA" id="ARBA00023288"/>
    </source>
</evidence>
<evidence type="ECO:0000256" key="8">
    <source>
        <dbReference type="ARBA" id="ARBA00023047"/>
    </source>
</evidence>
<organism evidence="17 18">
    <name type="scientific">Roseobacter cerasinus</name>
    <dbReference type="NCBI Taxonomy" id="2602289"/>
    <lineage>
        <taxon>Bacteria</taxon>
        <taxon>Pseudomonadati</taxon>
        <taxon>Pseudomonadota</taxon>
        <taxon>Alphaproteobacteria</taxon>
        <taxon>Rhodobacterales</taxon>
        <taxon>Roseobacteraceae</taxon>
        <taxon>Roseobacter</taxon>
    </lineage>
</organism>
<dbReference type="AlphaFoldDB" id="A0A640VVG8"/>
<dbReference type="InterPro" id="IPR049712">
    <property type="entry name" value="Poly_export"/>
</dbReference>
<dbReference type="GO" id="GO:0006811">
    <property type="term" value="P:monoatomic ion transport"/>
    <property type="evidence" value="ECO:0007669"/>
    <property type="project" value="UniProtKB-KW"/>
</dbReference>
<dbReference type="EMBL" id="BLIV01000009">
    <property type="protein sequence ID" value="GFE52019.1"/>
    <property type="molecule type" value="Genomic_DNA"/>
</dbReference>
<keyword evidence="5" id="KW-0762">Sugar transport</keyword>
<evidence type="ECO:0000256" key="11">
    <source>
        <dbReference type="ARBA" id="ARBA00023136"/>
    </source>
</evidence>
<keyword evidence="6" id="KW-0812">Transmembrane</keyword>
<sequence>MATSGFGWARPIAVVAALAVLASCGLPHVGPNKRQIYRGSVQKEGDAFIITVNDRVTRATAVVPALEFSDNFTTAGALGSDTIRAGDVLGLTIWENVDDGLLSGETGNATLLETVQVDGDGFIFVPYAGRIKAAGNSPEAIRRIITRKLEDQTPDPQVEVRREAGDGSTVSLTGSVGGQGVYAIERPTRTLSTMLARAGGVTIEPEIAQITVIRGRERGRIWLQDLYRHPQLDIALRGGDRILVEEDTRSFTALGATGAQARVPFQTQTLSALEAIAQVGGLVSATSDPTGIFLFRNEPSEVAAQVLGRDDLVGAQRMIYLLDLTEPNGMFVARDFVVRDGDTIYVTEAPLAQWNKAVSAVFGSLVAPASQIDQLAN</sequence>
<evidence type="ECO:0000256" key="1">
    <source>
        <dbReference type="ARBA" id="ARBA00004571"/>
    </source>
</evidence>
<evidence type="ECO:0000259" key="16">
    <source>
        <dbReference type="Pfam" id="PF22461"/>
    </source>
</evidence>
<dbReference type="GO" id="GO:0009279">
    <property type="term" value="C:cell outer membrane"/>
    <property type="evidence" value="ECO:0007669"/>
    <property type="project" value="UniProtKB-SubCell"/>
</dbReference>
<evidence type="ECO:0000256" key="13">
    <source>
        <dbReference type="ARBA" id="ARBA00023237"/>
    </source>
</evidence>
<protein>
    <submittedName>
        <fullName evidence="17">Sugar ABC transporter substrate-binding protein</fullName>
    </submittedName>
</protein>